<proteinExistence type="predicted"/>
<evidence type="ECO:0000259" key="1">
    <source>
        <dbReference type="Pfam" id="PF08543"/>
    </source>
</evidence>
<feature type="domain" description="Pyridoxamine kinase/Phosphomethylpyrimidine kinase" evidence="1">
    <location>
        <begin position="1"/>
        <end position="54"/>
    </location>
</feature>
<keyword evidence="2" id="KW-0418">Kinase</keyword>
<dbReference type="Pfam" id="PF08543">
    <property type="entry name" value="Phos_pyr_kin"/>
    <property type="match status" value="1"/>
</dbReference>
<dbReference type="EMBL" id="JBAMYC010000038">
    <property type="protein sequence ID" value="MEI1253058.1"/>
    <property type="molecule type" value="Genomic_DNA"/>
</dbReference>
<comment type="caution">
    <text evidence="2">The sequence shown here is derived from an EMBL/GenBank/DDBJ whole genome shotgun (WGS) entry which is preliminary data.</text>
</comment>
<accession>A0ABU8CXZ8</accession>
<keyword evidence="2" id="KW-0808">Transferase</keyword>
<reference evidence="2 3" key="1">
    <citation type="submission" date="2024-01" db="EMBL/GenBank/DDBJ databases">
        <title>Draft genome sequences of three bacterial strains isolated from Acacia saligna represent a potential new species within the genus Rhizobium.</title>
        <authorList>
            <person name="Tambong J.T."/>
            <person name="Mnasri B."/>
        </authorList>
    </citation>
    <scope>NUCLEOTIDE SEQUENCE [LARGE SCALE GENOMIC DNA]</scope>
    <source>
        <strain evidence="2 3">1AS12I</strain>
    </source>
</reference>
<gene>
    <name evidence="2" type="ORF">V8Q02_34510</name>
</gene>
<evidence type="ECO:0000313" key="2">
    <source>
        <dbReference type="EMBL" id="MEI1253058.1"/>
    </source>
</evidence>
<dbReference type="SUPFAM" id="SSF53613">
    <property type="entry name" value="Ribokinase-like"/>
    <property type="match status" value="1"/>
</dbReference>
<dbReference type="InterPro" id="IPR013749">
    <property type="entry name" value="PM/HMP-P_kinase-1"/>
</dbReference>
<dbReference type="InterPro" id="IPR029056">
    <property type="entry name" value="Ribokinase-like"/>
</dbReference>
<dbReference type="GO" id="GO:0016301">
    <property type="term" value="F:kinase activity"/>
    <property type="evidence" value="ECO:0007669"/>
    <property type="project" value="UniProtKB-KW"/>
</dbReference>
<protein>
    <submittedName>
        <fullName evidence="2">Hydroxymethylpyrimidine/phosphomethylpyrimidine kinase</fullName>
    </submittedName>
</protein>
<sequence length="84" mass="9044">MLATAETVQAISDVIAGNLAIPVILDAVLASSSGTRLLSDNGLENLRQRLLPMVCPPIAEPPVAMSRSVVRPCNCWTWAARPFW</sequence>
<organism evidence="2 3">
    <name type="scientific">Rhizobium aouanii</name>
    <dbReference type="NCBI Taxonomy" id="3118145"/>
    <lineage>
        <taxon>Bacteria</taxon>
        <taxon>Pseudomonadati</taxon>
        <taxon>Pseudomonadota</taxon>
        <taxon>Alphaproteobacteria</taxon>
        <taxon>Hyphomicrobiales</taxon>
        <taxon>Rhizobiaceae</taxon>
        <taxon>Rhizobium/Agrobacterium group</taxon>
        <taxon>Rhizobium</taxon>
    </lineage>
</organism>
<dbReference type="Gene3D" id="3.40.1190.20">
    <property type="match status" value="1"/>
</dbReference>
<dbReference type="RefSeq" id="WP_264399509.1">
    <property type="nucleotide sequence ID" value="NZ_JBAMYB010000024.1"/>
</dbReference>
<name>A0ABU8CXZ8_9HYPH</name>
<dbReference type="Proteomes" id="UP001531129">
    <property type="component" value="Unassembled WGS sequence"/>
</dbReference>
<keyword evidence="3" id="KW-1185">Reference proteome</keyword>
<evidence type="ECO:0000313" key="3">
    <source>
        <dbReference type="Proteomes" id="UP001531129"/>
    </source>
</evidence>